<evidence type="ECO:0000313" key="2">
    <source>
        <dbReference type="Proteomes" id="UP000191518"/>
    </source>
</evidence>
<organism evidence="1 2">
    <name type="scientific">Penicillium vulpinum</name>
    <dbReference type="NCBI Taxonomy" id="29845"/>
    <lineage>
        <taxon>Eukaryota</taxon>
        <taxon>Fungi</taxon>
        <taxon>Dikarya</taxon>
        <taxon>Ascomycota</taxon>
        <taxon>Pezizomycotina</taxon>
        <taxon>Eurotiomycetes</taxon>
        <taxon>Eurotiomycetidae</taxon>
        <taxon>Eurotiales</taxon>
        <taxon>Aspergillaceae</taxon>
        <taxon>Penicillium</taxon>
    </lineage>
</organism>
<reference evidence="2" key="1">
    <citation type="journal article" date="2017" name="Nat. Microbiol.">
        <title>Global analysis of biosynthetic gene clusters reveals vast potential of secondary metabolite production in Penicillium species.</title>
        <authorList>
            <person name="Nielsen J.C."/>
            <person name="Grijseels S."/>
            <person name="Prigent S."/>
            <person name="Ji B."/>
            <person name="Dainat J."/>
            <person name="Nielsen K.F."/>
            <person name="Frisvad J.C."/>
            <person name="Workman M."/>
            <person name="Nielsen J."/>
        </authorList>
    </citation>
    <scope>NUCLEOTIDE SEQUENCE [LARGE SCALE GENOMIC DNA]</scope>
    <source>
        <strain evidence="2">IBT 29486</strain>
    </source>
</reference>
<protein>
    <submittedName>
        <fullName evidence="1">Uncharacterized protein</fullName>
    </submittedName>
</protein>
<gene>
    <name evidence="1" type="ORF">PENVUL_c040G06697</name>
</gene>
<sequence length="64" mass="7163">MFDCEQDAFIRTGNACGGHHLQANHSAEDEDSNDGWPNCRFTFMEHRAVTSSRATTDENRSTVS</sequence>
<keyword evidence="2" id="KW-1185">Reference proteome</keyword>
<name>A0A1V6RLJ5_9EURO</name>
<dbReference type="Proteomes" id="UP000191518">
    <property type="component" value="Unassembled WGS sequence"/>
</dbReference>
<dbReference type="EMBL" id="MDYP01000040">
    <property type="protein sequence ID" value="OQE02233.1"/>
    <property type="molecule type" value="Genomic_DNA"/>
</dbReference>
<proteinExistence type="predicted"/>
<dbReference type="AlphaFoldDB" id="A0A1V6RLJ5"/>
<accession>A0A1V6RLJ5</accession>
<evidence type="ECO:0000313" key="1">
    <source>
        <dbReference type="EMBL" id="OQE02233.1"/>
    </source>
</evidence>
<comment type="caution">
    <text evidence="1">The sequence shown here is derived from an EMBL/GenBank/DDBJ whole genome shotgun (WGS) entry which is preliminary data.</text>
</comment>